<dbReference type="InterPro" id="IPR001584">
    <property type="entry name" value="Integrase_cat-core"/>
</dbReference>
<protein>
    <submittedName>
        <fullName evidence="3">Retrovirus-related Pol polyprotein from transposon TNT 1-94</fullName>
    </submittedName>
</protein>
<dbReference type="OrthoDB" id="1938465at2759"/>
<dbReference type="AlphaFoldDB" id="A0A834VYK2"/>
<evidence type="ECO:0000256" key="1">
    <source>
        <dbReference type="SAM" id="MobiDB-lite"/>
    </source>
</evidence>
<feature type="compositionally biased region" description="Low complexity" evidence="1">
    <location>
        <begin position="599"/>
        <end position="619"/>
    </location>
</feature>
<evidence type="ECO:0000313" key="4">
    <source>
        <dbReference type="Proteomes" id="UP000634136"/>
    </source>
</evidence>
<dbReference type="PANTHER" id="PTHR42648">
    <property type="entry name" value="TRANSPOSASE, PUTATIVE-RELATED"/>
    <property type="match status" value="1"/>
</dbReference>
<feature type="region of interest" description="Disordered" evidence="1">
    <location>
        <begin position="596"/>
        <end position="619"/>
    </location>
</feature>
<dbReference type="PROSITE" id="PS50994">
    <property type="entry name" value="INTEGRASE"/>
    <property type="match status" value="1"/>
</dbReference>
<keyword evidence="4" id="KW-1185">Reference proteome</keyword>
<dbReference type="EMBL" id="JAAIUW010000013">
    <property type="protein sequence ID" value="KAF7802908.1"/>
    <property type="molecule type" value="Genomic_DNA"/>
</dbReference>
<dbReference type="Pfam" id="PF25597">
    <property type="entry name" value="SH3_retrovirus"/>
    <property type="match status" value="1"/>
</dbReference>
<dbReference type="InterPro" id="IPR036397">
    <property type="entry name" value="RNaseH_sf"/>
</dbReference>
<feature type="compositionally biased region" description="Low complexity" evidence="1">
    <location>
        <begin position="192"/>
        <end position="211"/>
    </location>
</feature>
<organism evidence="3 4">
    <name type="scientific">Senna tora</name>
    <dbReference type="NCBI Taxonomy" id="362788"/>
    <lineage>
        <taxon>Eukaryota</taxon>
        <taxon>Viridiplantae</taxon>
        <taxon>Streptophyta</taxon>
        <taxon>Embryophyta</taxon>
        <taxon>Tracheophyta</taxon>
        <taxon>Spermatophyta</taxon>
        <taxon>Magnoliopsida</taxon>
        <taxon>eudicotyledons</taxon>
        <taxon>Gunneridae</taxon>
        <taxon>Pentapetalae</taxon>
        <taxon>rosids</taxon>
        <taxon>fabids</taxon>
        <taxon>Fabales</taxon>
        <taxon>Fabaceae</taxon>
        <taxon>Caesalpinioideae</taxon>
        <taxon>Cassia clade</taxon>
        <taxon>Senna</taxon>
    </lineage>
</organism>
<dbReference type="SUPFAM" id="SSF53098">
    <property type="entry name" value="Ribonuclease H-like"/>
    <property type="match status" value="1"/>
</dbReference>
<dbReference type="InterPro" id="IPR012337">
    <property type="entry name" value="RNaseH-like_sf"/>
</dbReference>
<dbReference type="Gene3D" id="3.30.420.10">
    <property type="entry name" value="Ribonuclease H-like superfamily/Ribonuclease H"/>
    <property type="match status" value="1"/>
</dbReference>
<reference evidence="3" key="1">
    <citation type="submission" date="2020-09" db="EMBL/GenBank/DDBJ databases">
        <title>Genome-Enabled Discovery of Anthraquinone Biosynthesis in Senna tora.</title>
        <authorList>
            <person name="Kang S.-H."/>
            <person name="Pandey R.P."/>
            <person name="Lee C.-M."/>
            <person name="Sim J.-S."/>
            <person name="Jeong J.-T."/>
            <person name="Choi B.-S."/>
            <person name="Jung M."/>
            <person name="Ginzburg D."/>
            <person name="Zhao K."/>
            <person name="Won S.Y."/>
            <person name="Oh T.-J."/>
            <person name="Yu Y."/>
            <person name="Kim N.-H."/>
            <person name="Lee O.R."/>
            <person name="Lee T.-H."/>
            <person name="Bashyal P."/>
            <person name="Kim T.-S."/>
            <person name="Lee W.-H."/>
            <person name="Kawkins C."/>
            <person name="Kim C.-K."/>
            <person name="Kim J.S."/>
            <person name="Ahn B.O."/>
            <person name="Rhee S.Y."/>
            <person name="Sohng J.K."/>
        </authorList>
    </citation>
    <scope>NUCLEOTIDE SEQUENCE</scope>
    <source>
        <tissue evidence="3">Leaf</tissue>
    </source>
</reference>
<dbReference type="Pfam" id="PF14223">
    <property type="entry name" value="Retrotran_gag_2"/>
    <property type="match status" value="1"/>
</dbReference>
<dbReference type="Proteomes" id="UP000634136">
    <property type="component" value="Unassembled WGS sequence"/>
</dbReference>
<name>A0A834VYK2_9FABA</name>
<accession>A0A834VYK2</accession>
<dbReference type="InterPro" id="IPR039537">
    <property type="entry name" value="Retrotran_Ty1/copia-like"/>
</dbReference>
<sequence>MTKICSYGSVMAALLGHGLETFIEGKRKIPDRFKSAKDREAGKVLDCIHSYQVMDRVIQIFGINTRARAHQFRTELRNTKKGEKTMADNILKMKSILDSLAAIGSEISEHDLIQCILEGLPGEYESFVTSFYLKSEPVSIWALEASLIAQEVRVEKSLKAITTTQASANVAATDSKDKSNSNAKSGGQNQLNNRPFFNNNNNRGRGRSGFNFGRGRAEEDLHRVSIVTISNPLDLIIISSLDKDLQGICLPCLQLQICSVIQLSFLTLEQRIMPLLNMDSKEILLRGSIRPDGLYVFNDFQLQHRPVSLQASLSQTPMVSYSVSNLNDSTQSSVSSSYSIWHARYTWIYPLKNKSQALQTFIDFKYMVELQVGLPIKFIQSDWGGEFRSFTSFLKTHGIIHRVSCPYAHQQNGSVERKHRHITELGLAMLAYTSLPLSFWEDAFASAAYLINRLPSKSSSGQSPFSTLFHQVPDYHFLRVFGCAYYPLLRPFNKHKLEYRTQRCTFIGYSLSHKGYKCLAPCGRVYISRDVKFDESFFPYKHFSSSSFVKVHSPLSSATPPILSTLSNVQPTGPVTESIANDTLIPITDVAPNNDTIVASGSGASSSSNSAGQNDVQSSVQQNQSIAVSTLVPAHQAFTHPMITRAKAGIFKPKVLLAYTLPKSVKAALDDDDWSLAMQQNMMPC</sequence>
<dbReference type="InterPro" id="IPR057670">
    <property type="entry name" value="SH3_retrovirus"/>
</dbReference>
<evidence type="ECO:0000313" key="3">
    <source>
        <dbReference type="EMBL" id="KAF7802908.1"/>
    </source>
</evidence>
<evidence type="ECO:0000259" key="2">
    <source>
        <dbReference type="PROSITE" id="PS50994"/>
    </source>
</evidence>
<dbReference type="GO" id="GO:0003676">
    <property type="term" value="F:nucleic acid binding"/>
    <property type="evidence" value="ECO:0007669"/>
    <property type="project" value="InterPro"/>
</dbReference>
<feature type="region of interest" description="Disordered" evidence="1">
    <location>
        <begin position="169"/>
        <end position="211"/>
    </location>
</feature>
<feature type="domain" description="Integrase catalytic" evidence="2">
    <location>
        <begin position="302"/>
        <end position="472"/>
    </location>
</feature>
<gene>
    <name evidence="3" type="ORF">G2W53_042019</name>
</gene>
<proteinExistence type="predicted"/>
<dbReference type="PANTHER" id="PTHR42648:SF26">
    <property type="entry name" value="INTEGRASE CATALYTIC DOMAIN-CONTAINING PROTEIN"/>
    <property type="match status" value="1"/>
</dbReference>
<dbReference type="GO" id="GO:0015074">
    <property type="term" value="P:DNA integration"/>
    <property type="evidence" value="ECO:0007669"/>
    <property type="project" value="InterPro"/>
</dbReference>
<comment type="caution">
    <text evidence="3">The sequence shown here is derived from an EMBL/GenBank/DDBJ whole genome shotgun (WGS) entry which is preliminary data.</text>
</comment>